<reference evidence="2 3" key="1">
    <citation type="submission" date="2014-06" db="EMBL/GenBank/DDBJ databases">
        <title>Evolutionary Origins and Diversification of the Mycorrhizal Mutualists.</title>
        <authorList>
            <consortium name="DOE Joint Genome Institute"/>
            <consortium name="Mycorrhizal Genomics Consortium"/>
            <person name="Kohler A."/>
            <person name="Kuo A."/>
            <person name="Nagy L.G."/>
            <person name="Floudas D."/>
            <person name="Copeland A."/>
            <person name="Barry K.W."/>
            <person name="Cichocki N."/>
            <person name="Veneault-Fourrey C."/>
            <person name="LaButti K."/>
            <person name="Lindquist E.A."/>
            <person name="Lipzen A."/>
            <person name="Lundell T."/>
            <person name="Morin E."/>
            <person name="Murat C."/>
            <person name="Riley R."/>
            <person name="Ohm R."/>
            <person name="Sun H."/>
            <person name="Tunlid A."/>
            <person name="Henrissat B."/>
            <person name="Grigoriev I.V."/>
            <person name="Hibbett D.S."/>
            <person name="Martin F."/>
        </authorList>
    </citation>
    <scope>NUCLEOTIDE SEQUENCE [LARGE SCALE GENOMIC DNA]</scope>
    <source>
        <strain evidence="2 3">FD-325 SS-3</strain>
    </source>
</reference>
<evidence type="ECO:0000256" key="1">
    <source>
        <dbReference type="SAM" id="MobiDB-lite"/>
    </source>
</evidence>
<evidence type="ECO:0000313" key="3">
    <source>
        <dbReference type="Proteomes" id="UP000053263"/>
    </source>
</evidence>
<dbReference type="HOGENOM" id="CLU_128339_0_0_1"/>
<dbReference type="Proteomes" id="UP000053263">
    <property type="component" value="Unassembled WGS sequence"/>
</dbReference>
<dbReference type="PANTHER" id="PTHR38645:SF1">
    <property type="entry name" value="YALI0F12243P"/>
    <property type="match status" value="1"/>
</dbReference>
<dbReference type="PANTHER" id="PTHR38645">
    <property type="entry name" value="CHROMOSOME 9, WHOLE GENOME SHOTGUN SEQUENCE"/>
    <property type="match status" value="1"/>
</dbReference>
<organism evidence="2 3">
    <name type="scientific">Plicaturopsis crispa FD-325 SS-3</name>
    <dbReference type="NCBI Taxonomy" id="944288"/>
    <lineage>
        <taxon>Eukaryota</taxon>
        <taxon>Fungi</taxon>
        <taxon>Dikarya</taxon>
        <taxon>Basidiomycota</taxon>
        <taxon>Agaricomycotina</taxon>
        <taxon>Agaricomycetes</taxon>
        <taxon>Agaricomycetidae</taxon>
        <taxon>Amylocorticiales</taxon>
        <taxon>Amylocorticiaceae</taxon>
        <taxon>Plicatura</taxon>
        <taxon>Plicaturopsis crispa</taxon>
    </lineage>
</organism>
<evidence type="ECO:0000313" key="2">
    <source>
        <dbReference type="EMBL" id="KII83782.1"/>
    </source>
</evidence>
<gene>
    <name evidence="2" type="ORF">PLICRDRAFT_119048</name>
</gene>
<keyword evidence="3" id="KW-1185">Reference proteome</keyword>
<dbReference type="EMBL" id="KN832574">
    <property type="protein sequence ID" value="KII83782.1"/>
    <property type="molecule type" value="Genomic_DNA"/>
</dbReference>
<name>A0A0C9SQI2_PLICR</name>
<sequence>MESLDLNTLATSLPTANLANAEKDLLNNFKAAALSITTLYRSSRQTSKRAYNAGYAAACQDFLLMIQQGVSVGEPGDGGMTIGRVMDWIEARLDAVKSREEEEEEDEERDRERGAANKASGTTAKSASKPPAPAAPAPKPKEQVRMPLRYSATLTNF</sequence>
<proteinExistence type="predicted"/>
<accession>A0A0C9SQI2</accession>
<dbReference type="AlphaFoldDB" id="A0A0C9SQI2"/>
<feature type="region of interest" description="Disordered" evidence="1">
    <location>
        <begin position="96"/>
        <end position="157"/>
    </location>
</feature>
<protein>
    <submittedName>
        <fullName evidence="2">Uncharacterized protein</fullName>
    </submittedName>
</protein>
<dbReference type="OrthoDB" id="21418at2759"/>